<gene>
    <name evidence="2" type="ORF">DEO72_LG5g989</name>
</gene>
<name>A0A4D6LWR7_VIGUN</name>
<dbReference type="PANTHER" id="PTHR22844">
    <property type="entry name" value="F-BOX AND WD40 DOMAIN PROTEIN"/>
    <property type="match status" value="1"/>
</dbReference>
<dbReference type="AlphaFoldDB" id="A0A4D6LWR7"/>
<reference evidence="2 3" key="1">
    <citation type="submission" date="2019-04" db="EMBL/GenBank/DDBJ databases">
        <title>An improved genome assembly and genetic linkage map for asparagus bean, Vigna unguiculata ssp. sesquipedialis.</title>
        <authorList>
            <person name="Xia Q."/>
            <person name="Zhang R."/>
            <person name="Dong Y."/>
        </authorList>
    </citation>
    <scope>NUCLEOTIDE SEQUENCE [LARGE SCALE GENOMIC DNA]</scope>
    <source>
        <tissue evidence="2">Leaf</tissue>
    </source>
</reference>
<evidence type="ECO:0000313" key="3">
    <source>
        <dbReference type="Proteomes" id="UP000501690"/>
    </source>
</evidence>
<dbReference type="Gene3D" id="2.130.10.10">
    <property type="entry name" value="YVTN repeat-like/Quinoprotein amine dehydrogenase"/>
    <property type="match status" value="1"/>
</dbReference>
<dbReference type="PANTHER" id="PTHR22844:SF370">
    <property type="entry name" value="OS12G0594000 PROTEIN"/>
    <property type="match status" value="1"/>
</dbReference>
<dbReference type="InterPro" id="IPR045182">
    <property type="entry name" value="JINGUBANG-like"/>
</dbReference>
<keyword evidence="1" id="KW-0853">WD repeat</keyword>
<dbReference type="SUPFAM" id="SSF50978">
    <property type="entry name" value="WD40 repeat-like"/>
    <property type="match status" value="1"/>
</dbReference>
<dbReference type="Proteomes" id="UP000501690">
    <property type="component" value="Linkage Group LG5"/>
</dbReference>
<dbReference type="InterPro" id="IPR001680">
    <property type="entry name" value="WD40_rpt"/>
</dbReference>
<keyword evidence="3" id="KW-1185">Reference proteome</keyword>
<protein>
    <submittedName>
        <fullName evidence="2">Phospholipase A-2-activating protein</fullName>
    </submittedName>
</protein>
<dbReference type="SMART" id="SM00320">
    <property type="entry name" value="WD40"/>
    <property type="match status" value="2"/>
</dbReference>
<dbReference type="InterPro" id="IPR015943">
    <property type="entry name" value="WD40/YVTN_repeat-like_dom_sf"/>
</dbReference>
<dbReference type="InterPro" id="IPR036322">
    <property type="entry name" value="WD40_repeat_dom_sf"/>
</dbReference>
<organism evidence="2 3">
    <name type="scientific">Vigna unguiculata</name>
    <name type="common">Cowpea</name>
    <dbReference type="NCBI Taxonomy" id="3917"/>
    <lineage>
        <taxon>Eukaryota</taxon>
        <taxon>Viridiplantae</taxon>
        <taxon>Streptophyta</taxon>
        <taxon>Embryophyta</taxon>
        <taxon>Tracheophyta</taxon>
        <taxon>Spermatophyta</taxon>
        <taxon>Magnoliopsida</taxon>
        <taxon>eudicotyledons</taxon>
        <taxon>Gunneridae</taxon>
        <taxon>Pentapetalae</taxon>
        <taxon>rosids</taxon>
        <taxon>fabids</taxon>
        <taxon>Fabales</taxon>
        <taxon>Fabaceae</taxon>
        <taxon>Papilionoideae</taxon>
        <taxon>50 kb inversion clade</taxon>
        <taxon>NPAAA clade</taxon>
        <taxon>indigoferoid/millettioid clade</taxon>
        <taxon>Phaseoleae</taxon>
        <taxon>Vigna</taxon>
    </lineage>
</organism>
<feature type="repeat" description="WD" evidence="1">
    <location>
        <begin position="21"/>
        <end position="62"/>
    </location>
</feature>
<dbReference type="EMBL" id="CP039349">
    <property type="protein sequence ID" value="QCD92920.1"/>
    <property type="molecule type" value="Genomic_DNA"/>
</dbReference>
<sequence length="125" mass="14582">MKCSINPKNYIEVRRNWNTVKVKHFDAVSTLSLDKKEGLLYFGSWDKTVKVWRVADFKCLESINAHDDAVNAVVAMFGGCVLTRSADGTVKMWRRVIDEKGKKLKHVLDWVLLKQEKMQWRARKK</sequence>
<evidence type="ECO:0000313" key="2">
    <source>
        <dbReference type="EMBL" id="QCD92920.1"/>
    </source>
</evidence>
<dbReference type="Pfam" id="PF00400">
    <property type="entry name" value="WD40"/>
    <property type="match status" value="2"/>
</dbReference>
<accession>A0A4D6LWR7</accession>
<proteinExistence type="predicted"/>
<dbReference type="PROSITE" id="PS50082">
    <property type="entry name" value="WD_REPEATS_2"/>
    <property type="match status" value="1"/>
</dbReference>
<evidence type="ECO:0000256" key="1">
    <source>
        <dbReference type="PROSITE-ProRule" id="PRU00221"/>
    </source>
</evidence>